<accession>A0ACB8A0P9</accession>
<keyword evidence="2" id="KW-1185">Reference proteome</keyword>
<dbReference type="EMBL" id="MU267940">
    <property type="protein sequence ID" value="KAH7907090.1"/>
    <property type="molecule type" value="Genomic_DNA"/>
</dbReference>
<reference evidence="1" key="1">
    <citation type="journal article" date="2021" name="New Phytol.">
        <title>Evolutionary innovations through gain and loss of genes in the ectomycorrhizal Boletales.</title>
        <authorList>
            <person name="Wu G."/>
            <person name="Miyauchi S."/>
            <person name="Morin E."/>
            <person name="Kuo A."/>
            <person name="Drula E."/>
            <person name="Varga T."/>
            <person name="Kohler A."/>
            <person name="Feng B."/>
            <person name="Cao Y."/>
            <person name="Lipzen A."/>
            <person name="Daum C."/>
            <person name="Hundley H."/>
            <person name="Pangilinan J."/>
            <person name="Johnson J."/>
            <person name="Barry K."/>
            <person name="LaButti K."/>
            <person name="Ng V."/>
            <person name="Ahrendt S."/>
            <person name="Min B."/>
            <person name="Choi I.G."/>
            <person name="Park H."/>
            <person name="Plett J.M."/>
            <person name="Magnuson J."/>
            <person name="Spatafora J.W."/>
            <person name="Nagy L.G."/>
            <person name="Henrissat B."/>
            <person name="Grigoriev I.V."/>
            <person name="Yang Z.L."/>
            <person name="Xu J."/>
            <person name="Martin F.M."/>
        </authorList>
    </citation>
    <scope>NUCLEOTIDE SEQUENCE</scope>
    <source>
        <strain evidence="1">ATCC 28755</strain>
    </source>
</reference>
<protein>
    <submittedName>
        <fullName evidence="1">2',3'-cyclic-nucleotide 3'-phosphodiesterase</fullName>
    </submittedName>
</protein>
<gene>
    <name evidence="1" type="ORF">BJ138DRAFT_541792</name>
</gene>
<proteinExistence type="predicted"/>
<evidence type="ECO:0000313" key="1">
    <source>
        <dbReference type="EMBL" id="KAH7907090.1"/>
    </source>
</evidence>
<organism evidence="1 2">
    <name type="scientific">Hygrophoropsis aurantiaca</name>
    <dbReference type="NCBI Taxonomy" id="72124"/>
    <lineage>
        <taxon>Eukaryota</taxon>
        <taxon>Fungi</taxon>
        <taxon>Dikarya</taxon>
        <taxon>Basidiomycota</taxon>
        <taxon>Agaricomycotina</taxon>
        <taxon>Agaricomycetes</taxon>
        <taxon>Agaricomycetidae</taxon>
        <taxon>Boletales</taxon>
        <taxon>Coniophorineae</taxon>
        <taxon>Hygrophoropsidaceae</taxon>
        <taxon>Hygrophoropsis</taxon>
    </lineage>
</organism>
<evidence type="ECO:0000313" key="2">
    <source>
        <dbReference type="Proteomes" id="UP000790377"/>
    </source>
</evidence>
<sequence>MGTALWLVPSAAQRALIESVLPTRSANTPLSANSYPKIIPHITLVSIPSDQVPTENPDTSTQNSVQKRLLHALSTPRPPPIRADFAALKTGDHYFRSVYIAVQRTPELVQLNEHVIRELGVREGPAFPHMSLCYITDDDDTRHNERANIARALYTSGTVIADAEDDERCSLVCPGVDGVGSVSLTGFDGEEVWIVRCDGPVDTWQVLETTHLAPSPP</sequence>
<name>A0ACB8A0P9_9AGAM</name>
<comment type="caution">
    <text evidence="1">The sequence shown here is derived from an EMBL/GenBank/DDBJ whole genome shotgun (WGS) entry which is preliminary data.</text>
</comment>
<dbReference type="Proteomes" id="UP000790377">
    <property type="component" value="Unassembled WGS sequence"/>
</dbReference>